<dbReference type="Proteomes" id="UP000800200">
    <property type="component" value="Unassembled WGS sequence"/>
</dbReference>
<accession>A0A6A6EFD3</accession>
<evidence type="ECO:0000256" key="1">
    <source>
        <dbReference type="SAM" id="Phobius"/>
    </source>
</evidence>
<dbReference type="EMBL" id="ML994621">
    <property type="protein sequence ID" value="KAF2189348.1"/>
    <property type="molecule type" value="Genomic_DNA"/>
</dbReference>
<name>A0A6A6EFD3_9PEZI</name>
<organism evidence="2 3">
    <name type="scientific">Zopfia rhizophila CBS 207.26</name>
    <dbReference type="NCBI Taxonomy" id="1314779"/>
    <lineage>
        <taxon>Eukaryota</taxon>
        <taxon>Fungi</taxon>
        <taxon>Dikarya</taxon>
        <taxon>Ascomycota</taxon>
        <taxon>Pezizomycotina</taxon>
        <taxon>Dothideomycetes</taxon>
        <taxon>Dothideomycetes incertae sedis</taxon>
        <taxon>Zopfiaceae</taxon>
        <taxon>Zopfia</taxon>
    </lineage>
</organism>
<keyword evidence="1" id="KW-1133">Transmembrane helix</keyword>
<proteinExistence type="predicted"/>
<keyword evidence="1" id="KW-0472">Membrane</keyword>
<reference evidence="2" key="1">
    <citation type="journal article" date="2020" name="Stud. Mycol.">
        <title>101 Dothideomycetes genomes: a test case for predicting lifestyles and emergence of pathogens.</title>
        <authorList>
            <person name="Haridas S."/>
            <person name="Albert R."/>
            <person name="Binder M."/>
            <person name="Bloem J."/>
            <person name="Labutti K."/>
            <person name="Salamov A."/>
            <person name="Andreopoulos B."/>
            <person name="Baker S."/>
            <person name="Barry K."/>
            <person name="Bills G."/>
            <person name="Bluhm B."/>
            <person name="Cannon C."/>
            <person name="Castanera R."/>
            <person name="Culley D."/>
            <person name="Daum C."/>
            <person name="Ezra D."/>
            <person name="Gonzalez J."/>
            <person name="Henrissat B."/>
            <person name="Kuo A."/>
            <person name="Liang C."/>
            <person name="Lipzen A."/>
            <person name="Lutzoni F."/>
            <person name="Magnuson J."/>
            <person name="Mondo S."/>
            <person name="Nolan M."/>
            <person name="Ohm R."/>
            <person name="Pangilinan J."/>
            <person name="Park H.-J."/>
            <person name="Ramirez L."/>
            <person name="Alfaro M."/>
            <person name="Sun H."/>
            <person name="Tritt A."/>
            <person name="Yoshinaga Y."/>
            <person name="Zwiers L.-H."/>
            <person name="Turgeon B."/>
            <person name="Goodwin S."/>
            <person name="Spatafora J."/>
            <person name="Crous P."/>
            <person name="Grigoriev I."/>
        </authorList>
    </citation>
    <scope>NUCLEOTIDE SEQUENCE</scope>
    <source>
        <strain evidence="2">CBS 207.26</strain>
    </source>
</reference>
<gene>
    <name evidence="2" type="ORF">K469DRAFT_63785</name>
</gene>
<keyword evidence="1" id="KW-0812">Transmembrane</keyword>
<evidence type="ECO:0000313" key="3">
    <source>
        <dbReference type="Proteomes" id="UP000800200"/>
    </source>
</evidence>
<evidence type="ECO:0000313" key="2">
    <source>
        <dbReference type="EMBL" id="KAF2189348.1"/>
    </source>
</evidence>
<protein>
    <submittedName>
        <fullName evidence="2">Uncharacterized protein</fullName>
    </submittedName>
</protein>
<keyword evidence="3" id="KW-1185">Reference proteome</keyword>
<feature type="transmembrane region" description="Helical" evidence="1">
    <location>
        <begin position="36"/>
        <end position="58"/>
    </location>
</feature>
<sequence length="68" mass="7517">MLVTGIMAREPTENSQAVTKERHSAQFSSQDTRNKIARLIGSISLVVLLCLAPPNHIYCLQWPLTGPL</sequence>
<dbReference type="AlphaFoldDB" id="A0A6A6EFD3"/>